<dbReference type="InterPro" id="IPR050515">
    <property type="entry name" value="Beta-lactam/transpept"/>
</dbReference>
<name>A0A932FWM8_UNCTE</name>
<dbReference type="AlphaFoldDB" id="A0A932FWM8"/>
<dbReference type="InterPro" id="IPR012338">
    <property type="entry name" value="Beta-lactam/transpept-like"/>
</dbReference>
<dbReference type="GO" id="GO:0071555">
    <property type="term" value="P:cell wall organization"/>
    <property type="evidence" value="ECO:0007669"/>
    <property type="project" value="TreeGrafter"/>
</dbReference>
<reference evidence="3" key="1">
    <citation type="submission" date="2020-07" db="EMBL/GenBank/DDBJ databases">
        <title>Huge and variable diversity of episymbiotic CPR bacteria and DPANN archaea in groundwater ecosystems.</title>
        <authorList>
            <person name="He C.Y."/>
            <person name="Keren R."/>
            <person name="Whittaker M."/>
            <person name="Farag I.F."/>
            <person name="Doudna J."/>
            <person name="Cate J.H.D."/>
            <person name="Banfield J.F."/>
        </authorList>
    </citation>
    <scope>NUCLEOTIDE SEQUENCE</scope>
    <source>
        <strain evidence="3">NC_groundwater_672_Ag_B-0.1um_62_36</strain>
    </source>
</reference>
<dbReference type="GO" id="GO:0071972">
    <property type="term" value="F:peptidoglycan L,D-transpeptidase activity"/>
    <property type="evidence" value="ECO:0007669"/>
    <property type="project" value="TreeGrafter"/>
</dbReference>
<dbReference type="InterPro" id="IPR001460">
    <property type="entry name" value="PCN-bd_Tpept"/>
</dbReference>
<dbReference type="GO" id="GO:0008658">
    <property type="term" value="F:penicillin binding"/>
    <property type="evidence" value="ECO:0007669"/>
    <property type="project" value="InterPro"/>
</dbReference>
<dbReference type="PANTHER" id="PTHR30627:SF2">
    <property type="entry name" value="PEPTIDOGLYCAN D,D-TRANSPEPTIDASE MRDA"/>
    <property type="match status" value="1"/>
</dbReference>
<dbReference type="EMBL" id="JACPRF010000197">
    <property type="protein sequence ID" value="MBI2876507.1"/>
    <property type="molecule type" value="Genomic_DNA"/>
</dbReference>
<dbReference type="GO" id="GO:0005886">
    <property type="term" value="C:plasma membrane"/>
    <property type="evidence" value="ECO:0007669"/>
    <property type="project" value="TreeGrafter"/>
</dbReference>
<evidence type="ECO:0000313" key="4">
    <source>
        <dbReference type="Proteomes" id="UP000769766"/>
    </source>
</evidence>
<evidence type="ECO:0000313" key="3">
    <source>
        <dbReference type="EMBL" id="MBI2876507.1"/>
    </source>
</evidence>
<dbReference type="PANTHER" id="PTHR30627">
    <property type="entry name" value="PEPTIDOGLYCAN D,D-TRANSPEPTIDASE"/>
    <property type="match status" value="1"/>
</dbReference>
<feature type="region of interest" description="Disordered" evidence="1">
    <location>
        <begin position="471"/>
        <end position="502"/>
    </location>
</feature>
<keyword evidence="3" id="KW-0378">Hydrolase</keyword>
<comment type="caution">
    <text evidence="3">The sequence shown here is derived from an EMBL/GenBank/DDBJ whole genome shotgun (WGS) entry which is preliminary data.</text>
</comment>
<protein>
    <submittedName>
        <fullName evidence="3">Serine hydrolase</fullName>
    </submittedName>
</protein>
<dbReference type="Gene3D" id="3.40.710.10">
    <property type="entry name" value="DD-peptidase/beta-lactamase superfamily"/>
    <property type="match status" value="1"/>
</dbReference>
<evidence type="ECO:0000259" key="2">
    <source>
        <dbReference type="Pfam" id="PF00905"/>
    </source>
</evidence>
<dbReference type="Pfam" id="PF00905">
    <property type="entry name" value="Transpeptidase"/>
    <property type="match status" value="1"/>
</dbReference>
<dbReference type="Proteomes" id="UP000769766">
    <property type="component" value="Unassembled WGS sequence"/>
</dbReference>
<sequence>MILVKWLIPFKHSQAEGIVSRATSPASWVKFPLEFKESQNSHFEGSGSQGQRVIYTLRPDLQRSMERLLQRYRVPYGAVVALEPSTGKILAMASHSAVGHPDIRNFCLRATFPAASIFKVITASAALDLGMMAPESQITYQGNMYALSPGKLYHTGGVLTSLAEALARSNNVAFGKVAQIVGAEGLRKYARAFGFNRTLAQELPLEPSRAYIPQEAYDLARAGAGFGEVTLSPLHGAMIAATIANQGEMMQPHLVEEVWDLHEEKVYQAHPTSLSRVVSRETTLGINQMMQETIRIGTSRRAFHAGGRPYFPHMAISGKTGSLSGTDPVGHYSWFIGFAPAEAPQVAVAALVISPGGWSAIKGSALARLAFQAYFEGGTEGLPEELRLAQTGPIWGGAPEVTHHRVIKKAKGKRARHYALKKARVLSKKQGHRRSYRLIKTKVRKRHTLESPKIKKAVATGRLRIKKAYFSSHGHSIKGKAATKGKVSQKKGVKQKRLKKRR</sequence>
<evidence type="ECO:0000256" key="1">
    <source>
        <dbReference type="SAM" id="MobiDB-lite"/>
    </source>
</evidence>
<dbReference type="SUPFAM" id="SSF56601">
    <property type="entry name" value="beta-lactamase/transpeptidase-like"/>
    <property type="match status" value="1"/>
</dbReference>
<accession>A0A932FWM8</accession>
<proteinExistence type="predicted"/>
<feature type="compositionally biased region" description="Basic residues" evidence="1">
    <location>
        <begin position="475"/>
        <end position="502"/>
    </location>
</feature>
<organism evidence="3 4">
    <name type="scientific">Tectimicrobiota bacterium</name>
    <dbReference type="NCBI Taxonomy" id="2528274"/>
    <lineage>
        <taxon>Bacteria</taxon>
        <taxon>Pseudomonadati</taxon>
        <taxon>Nitrospinota/Tectimicrobiota group</taxon>
        <taxon>Candidatus Tectimicrobiota</taxon>
    </lineage>
</organism>
<gene>
    <name evidence="3" type="ORF">HYY20_06465</name>
</gene>
<feature type="domain" description="Penicillin-binding protein transpeptidase" evidence="2">
    <location>
        <begin position="77"/>
        <end position="359"/>
    </location>
</feature>